<reference evidence="5" key="1">
    <citation type="submission" date="2022-08" db="UniProtKB">
        <authorList>
            <consortium name="EnsemblMetazoa"/>
        </authorList>
    </citation>
    <scope>IDENTIFICATION</scope>
    <source>
        <strain evidence="5">05x7-T-G4-1.051#20</strain>
    </source>
</reference>
<dbReference type="InterPro" id="IPR036388">
    <property type="entry name" value="WH-like_DNA-bd_sf"/>
</dbReference>
<evidence type="ECO:0000313" key="5">
    <source>
        <dbReference type="EnsemblMetazoa" id="G30408.2:cds"/>
    </source>
</evidence>
<evidence type="ECO:0000259" key="4">
    <source>
        <dbReference type="Pfam" id="PF16095"/>
    </source>
</evidence>
<dbReference type="Pfam" id="PF12796">
    <property type="entry name" value="Ank_2"/>
    <property type="match status" value="4"/>
</dbReference>
<protein>
    <recommendedName>
        <fullName evidence="4">COR domain-containing protein</fullName>
    </recommendedName>
</protein>
<evidence type="ECO:0000256" key="2">
    <source>
        <dbReference type="ARBA" id="ARBA00023043"/>
    </source>
</evidence>
<dbReference type="InterPro" id="IPR032171">
    <property type="entry name" value="COR-A"/>
</dbReference>
<feature type="repeat" description="ANK" evidence="3">
    <location>
        <begin position="344"/>
        <end position="376"/>
    </location>
</feature>
<keyword evidence="2 3" id="KW-0040">ANK repeat</keyword>
<name>A0A8W8LYX0_MAGGI</name>
<dbReference type="AlphaFoldDB" id="A0A8W8LYX0"/>
<dbReference type="PANTHER" id="PTHR24198:SF165">
    <property type="entry name" value="ANKYRIN REPEAT-CONTAINING PROTEIN-RELATED"/>
    <property type="match status" value="1"/>
</dbReference>
<dbReference type="EnsemblMetazoa" id="G30408.2">
    <property type="protein sequence ID" value="G30408.2:cds"/>
    <property type="gene ID" value="G30408"/>
</dbReference>
<evidence type="ECO:0000256" key="1">
    <source>
        <dbReference type="ARBA" id="ARBA00022737"/>
    </source>
</evidence>
<feature type="repeat" description="ANK" evidence="3">
    <location>
        <begin position="510"/>
        <end position="542"/>
    </location>
</feature>
<dbReference type="InterPro" id="IPR002110">
    <property type="entry name" value="Ankyrin_rpt"/>
</dbReference>
<feature type="repeat" description="ANK" evidence="3">
    <location>
        <begin position="411"/>
        <end position="443"/>
    </location>
</feature>
<sequence length="643" mass="74853">MILQDCRKFFREFFECFEDYSYLKRHLHHDRIFTIGFPKTGPELENLSDIKKCIAKLALGSRSFEEQIRPVWAIFEHILQRKKTQKIMSRKELSEINVLLSEEFRMNEEDITKMLCFLHGVGTLLYFYEKGLDETIILDIQWFVNAFKSLIHFTVDIKDRDYNRDHFKSTGVMEDKKLTEIWKSKAKEEYILHKTKILAYMERLGLLAIQHENKLWYYIPNTKYIWEANEETDEELVSIKQIKEACLDGNIEHFNFHLEKEIGPRHHLLVKSDKNGWSVLHLAAKGGNVAIFCKLVSVNLKICKNTHSQMTVLHIASKFGHYDICDFILKNNDFKKYVCKKSLEGKNACHYAAESGSVRLLRLLVDNGIDAKAVTDRELNIFHIACIYNRLEMCKFIFDYFNDLVVAKSNDGWTAALYAAKNGNTECLKFLVAKKVSVDHKSESDRNILHIACDNDHLDACIFLTDTCPSLLSAPDEKGRYSVHFAVRSGNMQLLKYLESKTMLTKKTYKGMNILHMACLHGHSEMCSYLLERYPNLNVQRSENGWTSAHYVAGRGKNGGNEIEIFKMLINAEIPVEMMHLSKHGNSVLTLSIKYNIIEFAEYLFENHRNMLHIPDANNPWETGNQYPKMLDLLQKYLVMPRY</sequence>
<dbReference type="SMART" id="SM00248">
    <property type="entry name" value="ANK"/>
    <property type="match status" value="10"/>
</dbReference>
<dbReference type="Proteomes" id="UP000005408">
    <property type="component" value="Unassembled WGS sequence"/>
</dbReference>
<dbReference type="InterPro" id="IPR036770">
    <property type="entry name" value="Ankyrin_rpt-contain_sf"/>
</dbReference>
<dbReference type="SUPFAM" id="SSF48403">
    <property type="entry name" value="Ankyrin repeat"/>
    <property type="match status" value="2"/>
</dbReference>
<dbReference type="Pfam" id="PF16095">
    <property type="entry name" value="COR-A"/>
    <property type="match status" value="1"/>
</dbReference>
<dbReference type="PROSITE" id="PS50088">
    <property type="entry name" value="ANK_REPEAT"/>
    <property type="match status" value="3"/>
</dbReference>
<feature type="domain" description="COR" evidence="4">
    <location>
        <begin position="76"/>
        <end position="205"/>
    </location>
</feature>
<dbReference type="PROSITE" id="PS50297">
    <property type="entry name" value="ANK_REP_REGION"/>
    <property type="match status" value="2"/>
</dbReference>
<keyword evidence="6" id="KW-1185">Reference proteome</keyword>
<keyword evidence="1" id="KW-0677">Repeat</keyword>
<dbReference type="Gene3D" id="1.25.40.20">
    <property type="entry name" value="Ankyrin repeat-containing domain"/>
    <property type="match status" value="2"/>
</dbReference>
<evidence type="ECO:0000313" key="6">
    <source>
        <dbReference type="Proteomes" id="UP000005408"/>
    </source>
</evidence>
<evidence type="ECO:0000256" key="3">
    <source>
        <dbReference type="PROSITE-ProRule" id="PRU00023"/>
    </source>
</evidence>
<dbReference type="Gene3D" id="1.10.10.10">
    <property type="entry name" value="Winged helix-like DNA-binding domain superfamily/Winged helix DNA-binding domain"/>
    <property type="match status" value="1"/>
</dbReference>
<accession>A0A8W8LYX0</accession>
<organism evidence="5 6">
    <name type="scientific">Magallana gigas</name>
    <name type="common">Pacific oyster</name>
    <name type="synonym">Crassostrea gigas</name>
    <dbReference type="NCBI Taxonomy" id="29159"/>
    <lineage>
        <taxon>Eukaryota</taxon>
        <taxon>Metazoa</taxon>
        <taxon>Spiralia</taxon>
        <taxon>Lophotrochozoa</taxon>
        <taxon>Mollusca</taxon>
        <taxon>Bivalvia</taxon>
        <taxon>Autobranchia</taxon>
        <taxon>Pteriomorphia</taxon>
        <taxon>Ostreida</taxon>
        <taxon>Ostreoidea</taxon>
        <taxon>Ostreidae</taxon>
        <taxon>Magallana</taxon>
    </lineage>
</organism>
<dbReference type="PANTHER" id="PTHR24198">
    <property type="entry name" value="ANKYRIN REPEAT AND PROTEIN KINASE DOMAIN-CONTAINING PROTEIN"/>
    <property type="match status" value="1"/>
</dbReference>
<proteinExistence type="predicted"/>